<dbReference type="RefSeq" id="WP_194663947.1">
    <property type="nucleotide sequence ID" value="NZ_RDPI01000019.1"/>
</dbReference>
<proteinExistence type="predicted"/>
<comment type="caution">
    <text evidence="1">The sequence shown here is derived from an EMBL/GenBank/DDBJ whole genome shotgun (WGS) entry which is preliminary data.</text>
</comment>
<dbReference type="EMBL" id="RDPI01000019">
    <property type="protein sequence ID" value="MBF4374424.1"/>
    <property type="molecule type" value="Genomic_DNA"/>
</dbReference>
<protein>
    <submittedName>
        <fullName evidence="1">Fe3+-citrate ABC transporter substrate-binding protein</fullName>
    </submittedName>
</protein>
<keyword evidence="2" id="KW-1185">Reference proteome</keyword>
<evidence type="ECO:0000313" key="2">
    <source>
        <dbReference type="Proteomes" id="UP000726136"/>
    </source>
</evidence>
<dbReference type="Proteomes" id="UP000726136">
    <property type="component" value="Unassembled WGS sequence"/>
</dbReference>
<sequence>MAKKCNYETNTGHRFISESASSFKIHIHCPDDTVLHRSIGHKRLGKRNALRKAIAMRNELGAKMWGKHWRRVLKEEDLFTKLPHALEPRIIHKPKPTKSNPNKTKEYYIASWIEYVDGKKNHRSVLAAIDRFGKLGAYTKTKKALMDAHRDNLELLSFMGRSNMIKLM</sequence>
<gene>
    <name evidence="1" type="ORF">EAY46_15250</name>
</gene>
<name>A0ABR9Z8J6_VIBAN</name>
<accession>A0ABR9Z8J6</accession>
<reference evidence="1 2" key="1">
    <citation type="journal article" date="2021" name="PeerJ">
        <title>Analysis of 44 Vibrio anguillarum genomes reveals high genetic diversity.</title>
        <authorList>
            <person name="Hansen M.J."/>
            <person name="Dalsgaard I."/>
        </authorList>
    </citation>
    <scope>NUCLEOTIDE SEQUENCE [LARGE SCALE GENOMIC DNA]</scope>
    <source>
        <strain evidence="1 2">040915-1/1B</strain>
    </source>
</reference>
<evidence type="ECO:0000313" key="1">
    <source>
        <dbReference type="EMBL" id="MBF4374424.1"/>
    </source>
</evidence>
<organism evidence="1 2">
    <name type="scientific">Vibrio anguillarum</name>
    <name type="common">Listonella anguillarum</name>
    <dbReference type="NCBI Taxonomy" id="55601"/>
    <lineage>
        <taxon>Bacteria</taxon>
        <taxon>Pseudomonadati</taxon>
        <taxon>Pseudomonadota</taxon>
        <taxon>Gammaproteobacteria</taxon>
        <taxon>Vibrionales</taxon>
        <taxon>Vibrionaceae</taxon>
        <taxon>Vibrio</taxon>
    </lineage>
</organism>